<protein>
    <submittedName>
        <fullName evidence="1">Uncharacterized protein</fullName>
    </submittedName>
</protein>
<reference evidence="1 2" key="1">
    <citation type="journal article" date="2015" name="Plant Cell">
        <title>Oil accumulation by the oleaginous diatom Fistulifera solaris as revealed by the genome and transcriptome.</title>
        <authorList>
            <person name="Tanaka T."/>
            <person name="Maeda Y."/>
            <person name="Veluchamy A."/>
            <person name="Tanaka M."/>
            <person name="Abida H."/>
            <person name="Marechal E."/>
            <person name="Bowler C."/>
            <person name="Muto M."/>
            <person name="Sunaga Y."/>
            <person name="Tanaka M."/>
            <person name="Yoshino T."/>
            <person name="Taniguchi T."/>
            <person name="Fukuda Y."/>
            <person name="Nemoto M."/>
            <person name="Matsumoto M."/>
            <person name="Wong P.S."/>
            <person name="Aburatani S."/>
            <person name="Fujibuchi W."/>
        </authorList>
    </citation>
    <scope>NUCLEOTIDE SEQUENCE [LARGE SCALE GENOMIC DNA]</scope>
    <source>
        <strain evidence="1 2">JPCC DA0580</strain>
    </source>
</reference>
<name>A0A1Z5KRH6_FISSO</name>
<comment type="caution">
    <text evidence="1">The sequence shown here is derived from an EMBL/GenBank/DDBJ whole genome shotgun (WGS) entry which is preliminary data.</text>
</comment>
<accession>A0A1Z5KRH6</accession>
<dbReference type="OrthoDB" id="45637at2759"/>
<proteinExistence type="predicted"/>
<keyword evidence="2" id="KW-1185">Reference proteome</keyword>
<gene>
    <name evidence="1" type="ORF">FisN_25Lh156</name>
</gene>
<dbReference type="EMBL" id="BDSP01000279">
    <property type="protein sequence ID" value="GAX28787.1"/>
    <property type="molecule type" value="Genomic_DNA"/>
</dbReference>
<evidence type="ECO:0000313" key="1">
    <source>
        <dbReference type="EMBL" id="GAX28787.1"/>
    </source>
</evidence>
<evidence type="ECO:0000313" key="2">
    <source>
        <dbReference type="Proteomes" id="UP000198406"/>
    </source>
</evidence>
<dbReference type="InParanoid" id="A0A1Z5KRH6"/>
<dbReference type="Proteomes" id="UP000198406">
    <property type="component" value="Unassembled WGS sequence"/>
</dbReference>
<organism evidence="1 2">
    <name type="scientific">Fistulifera solaris</name>
    <name type="common">Oleaginous diatom</name>
    <dbReference type="NCBI Taxonomy" id="1519565"/>
    <lineage>
        <taxon>Eukaryota</taxon>
        <taxon>Sar</taxon>
        <taxon>Stramenopiles</taxon>
        <taxon>Ochrophyta</taxon>
        <taxon>Bacillariophyta</taxon>
        <taxon>Bacillariophyceae</taxon>
        <taxon>Bacillariophycidae</taxon>
        <taxon>Naviculales</taxon>
        <taxon>Naviculaceae</taxon>
        <taxon>Fistulifera</taxon>
    </lineage>
</organism>
<dbReference type="AlphaFoldDB" id="A0A1Z5KRH6"/>
<sequence>MPSHTPLRRNVEGCDWEATNCQFVLWDDGHIPVHVRRHEDFQPTLLVRDPTYHQQHQSEVYTIDDSVHESLVDAIYEYTVQQSTPWGAYVRIHQIQEEWNRHGVSYALPASSSVLNSKERPLKEEDIVVKVAAAYFHRVLQVFQDEKDHSASNVMKDAHGIAIWGLAAKEGSQVTYHLDYAEQLRYQFNVIVPPIYAGTLQCSKMANMVGGCYCVHTAGLQHYEKYGFKGKKCGNGNVTEMLKDEYSEGRWLTIPYRYNRMIVQRGHLPHLSTPIESLPLGQQRVIVGFNVFRHDVGPFVERAPEHSSAFRRRIALQGILERNIAGQALSLDSVRSNPALAKLLVQAKRLKIKNELLLQQKILDERVDFILKKESPQCVGDLIKGLARQDGEWPNADDVHVHIHRRCKEGRWMSILQSENEPMQQKLMTTMAWISLSEPNNESL</sequence>